<protein>
    <submittedName>
        <fullName evidence="2">Uncharacterized protein</fullName>
    </submittedName>
</protein>
<organism evidence="2">
    <name type="scientific">Arundo donax</name>
    <name type="common">Giant reed</name>
    <name type="synonym">Donax arundinaceus</name>
    <dbReference type="NCBI Taxonomy" id="35708"/>
    <lineage>
        <taxon>Eukaryota</taxon>
        <taxon>Viridiplantae</taxon>
        <taxon>Streptophyta</taxon>
        <taxon>Embryophyta</taxon>
        <taxon>Tracheophyta</taxon>
        <taxon>Spermatophyta</taxon>
        <taxon>Magnoliopsida</taxon>
        <taxon>Liliopsida</taxon>
        <taxon>Poales</taxon>
        <taxon>Poaceae</taxon>
        <taxon>PACMAD clade</taxon>
        <taxon>Arundinoideae</taxon>
        <taxon>Arundineae</taxon>
        <taxon>Arundo</taxon>
    </lineage>
</organism>
<dbReference type="AlphaFoldDB" id="A0A0A9HRD3"/>
<feature type="compositionally biased region" description="Basic and acidic residues" evidence="1">
    <location>
        <begin position="1"/>
        <end position="11"/>
    </location>
</feature>
<evidence type="ECO:0000313" key="2">
    <source>
        <dbReference type="EMBL" id="JAE37451.1"/>
    </source>
</evidence>
<feature type="region of interest" description="Disordered" evidence="1">
    <location>
        <begin position="1"/>
        <end position="172"/>
    </location>
</feature>
<reference evidence="2" key="1">
    <citation type="submission" date="2014-09" db="EMBL/GenBank/DDBJ databases">
        <authorList>
            <person name="Magalhaes I.L.F."/>
            <person name="Oliveira U."/>
            <person name="Santos F.R."/>
            <person name="Vidigal T.H.D.A."/>
            <person name="Brescovit A.D."/>
            <person name="Santos A.J."/>
        </authorList>
    </citation>
    <scope>NUCLEOTIDE SEQUENCE</scope>
    <source>
        <tissue evidence="2">Shoot tissue taken approximately 20 cm above the soil surface</tissue>
    </source>
</reference>
<reference evidence="2" key="2">
    <citation type="journal article" date="2015" name="Data Brief">
        <title>Shoot transcriptome of the giant reed, Arundo donax.</title>
        <authorList>
            <person name="Barrero R.A."/>
            <person name="Guerrero F.D."/>
            <person name="Moolhuijzen P."/>
            <person name="Goolsby J.A."/>
            <person name="Tidwell J."/>
            <person name="Bellgard S.E."/>
            <person name="Bellgard M.I."/>
        </authorList>
    </citation>
    <scope>NUCLEOTIDE SEQUENCE</scope>
    <source>
        <tissue evidence="2">Shoot tissue taken approximately 20 cm above the soil surface</tissue>
    </source>
</reference>
<feature type="compositionally biased region" description="Polar residues" evidence="1">
    <location>
        <begin position="156"/>
        <end position="172"/>
    </location>
</feature>
<feature type="compositionally biased region" description="Acidic residues" evidence="1">
    <location>
        <begin position="32"/>
        <end position="41"/>
    </location>
</feature>
<proteinExistence type="predicted"/>
<feature type="compositionally biased region" description="Basic and acidic residues" evidence="1">
    <location>
        <begin position="86"/>
        <end position="102"/>
    </location>
</feature>
<sequence>MQHHQEIEMNSRLHQMSPHANDLELTSSSSETIDDPFEVNDIEPPAKEVVTDDTHIPDPVYDSSPSGSEKPASIGLGIDEAVLQDGHAHTFDSEASIKEEGSPSRMDASSSEVAAPSFHSVEQSELKETSESREHDIVDHNEAHKGSVNHADPSVSDISSQPTTESPTNGIISSTKNAVFGFFKK</sequence>
<feature type="compositionally biased region" description="Basic and acidic residues" evidence="1">
    <location>
        <begin position="44"/>
        <end position="56"/>
    </location>
</feature>
<evidence type="ECO:0000256" key="1">
    <source>
        <dbReference type="SAM" id="MobiDB-lite"/>
    </source>
</evidence>
<name>A0A0A9HRD3_ARUDO</name>
<dbReference type="EMBL" id="GBRH01160445">
    <property type="protein sequence ID" value="JAE37451.1"/>
    <property type="molecule type" value="Transcribed_RNA"/>
</dbReference>
<accession>A0A0A9HRD3</accession>
<feature type="compositionally biased region" description="Basic and acidic residues" evidence="1">
    <location>
        <begin position="122"/>
        <end position="145"/>
    </location>
</feature>